<organism evidence="2 3">
    <name type="scientific">Trifolium medium</name>
    <dbReference type="NCBI Taxonomy" id="97028"/>
    <lineage>
        <taxon>Eukaryota</taxon>
        <taxon>Viridiplantae</taxon>
        <taxon>Streptophyta</taxon>
        <taxon>Embryophyta</taxon>
        <taxon>Tracheophyta</taxon>
        <taxon>Spermatophyta</taxon>
        <taxon>Magnoliopsida</taxon>
        <taxon>eudicotyledons</taxon>
        <taxon>Gunneridae</taxon>
        <taxon>Pentapetalae</taxon>
        <taxon>rosids</taxon>
        <taxon>fabids</taxon>
        <taxon>Fabales</taxon>
        <taxon>Fabaceae</taxon>
        <taxon>Papilionoideae</taxon>
        <taxon>50 kb inversion clade</taxon>
        <taxon>NPAAA clade</taxon>
        <taxon>Hologalegina</taxon>
        <taxon>IRL clade</taxon>
        <taxon>Trifolieae</taxon>
        <taxon>Trifolium</taxon>
    </lineage>
</organism>
<protein>
    <submittedName>
        <fullName evidence="2">Uncharacterized protein</fullName>
    </submittedName>
</protein>
<dbReference type="Proteomes" id="UP000265520">
    <property type="component" value="Unassembled WGS sequence"/>
</dbReference>
<gene>
    <name evidence="2" type="ORF">A2U01_0099599</name>
</gene>
<sequence length="41" mass="4561">MREPINPITPTRAAPKLDQGGAEGRATHRTTRGRIYMLKAK</sequence>
<proteinExistence type="predicted"/>
<feature type="region of interest" description="Disordered" evidence="1">
    <location>
        <begin position="1"/>
        <end position="32"/>
    </location>
</feature>
<evidence type="ECO:0000313" key="3">
    <source>
        <dbReference type="Proteomes" id="UP000265520"/>
    </source>
</evidence>
<dbReference type="AlphaFoldDB" id="A0A392UTK5"/>
<keyword evidence="3" id="KW-1185">Reference proteome</keyword>
<evidence type="ECO:0000256" key="1">
    <source>
        <dbReference type="SAM" id="MobiDB-lite"/>
    </source>
</evidence>
<comment type="caution">
    <text evidence="2">The sequence shown here is derived from an EMBL/GenBank/DDBJ whole genome shotgun (WGS) entry which is preliminary data.</text>
</comment>
<accession>A0A392UTK5</accession>
<dbReference type="EMBL" id="LXQA010948241">
    <property type="protein sequence ID" value="MCI78329.1"/>
    <property type="molecule type" value="Genomic_DNA"/>
</dbReference>
<reference evidence="2 3" key="1">
    <citation type="journal article" date="2018" name="Front. Plant Sci.">
        <title>Red Clover (Trifolium pratense) and Zigzag Clover (T. medium) - A Picture of Genomic Similarities and Differences.</title>
        <authorList>
            <person name="Dluhosova J."/>
            <person name="Istvanek J."/>
            <person name="Nedelnik J."/>
            <person name="Repkova J."/>
        </authorList>
    </citation>
    <scope>NUCLEOTIDE SEQUENCE [LARGE SCALE GENOMIC DNA]</scope>
    <source>
        <strain evidence="3">cv. 10/8</strain>
        <tissue evidence="2">Leaf</tissue>
    </source>
</reference>
<feature type="non-terminal residue" evidence="2">
    <location>
        <position position="41"/>
    </location>
</feature>
<name>A0A392UTK5_9FABA</name>
<evidence type="ECO:0000313" key="2">
    <source>
        <dbReference type="EMBL" id="MCI78329.1"/>
    </source>
</evidence>